<evidence type="ECO:0000313" key="1">
    <source>
        <dbReference type="EMBL" id="KAG8661841.1"/>
    </source>
</evidence>
<evidence type="ECO:0000313" key="2">
    <source>
        <dbReference type="Proteomes" id="UP000091857"/>
    </source>
</evidence>
<accession>A0ACB7IFI5</accession>
<keyword evidence="2" id="KW-1185">Reference proteome</keyword>
<sequence>MHFRGQGLAAESLSRAESHQPSAAGSGAETPPQSRKSKLSGASLGGQTASTGRFGGRTWLRQPNLSSSRMGELKPLMHILPPKPSKLKPNHAKTCINTFLSI</sequence>
<protein>
    <submittedName>
        <fullName evidence="1">Uncharacterized protein</fullName>
    </submittedName>
</protein>
<dbReference type="EMBL" id="CM004387">
    <property type="protein sequence ID" value="KAG8661841.1"/>
    <property type="molecule type" value="Genomic_DNA"/>
</dbReference>
<comment type="caution">
    <text evidence="1">The sequence shown here is derived from an EMBL/GenBank/DDBJ whole genome shotgun (WGS) entry which is preliminary data.</text>
</comment>
<organism evidence="1 2">
    <name type="scientific">Manihot esculenta</name>
    <name type="common">Cassava</name>
    <name type="synonym">Jatropha manihot</name>
    <dbReference type="NCBI Taxonomy" id="3983"/>
    <lineage>
        <taxon>Eukaryota</taxon>
        <taxon>Viridiplantae</taxon>
        <taxon>Streptophyta</taxon>
        <taxon>Embryophyta</taxon>
        <taxon>Tracheophyta</taxon>
        <taxon>Spermatophyta</taxon>
        <taxon>Magnoliopsida</taxon>
        <taxon>eudicotyledons</taxon>
        <taxon>Gunneridae</taxon>
        <taxon>Pentapetalae</taxon>
        <taxon>rosids</taxon>
        <taxon>fabids</taxon>
        <taxon>Malpighiales</taxon>
        <taxon>Euphorbiaceae</taxon>
        <taxon>Crotonoideae</taxon>
        <taxon>Manihoteae</taxon>
        <taxon>Manihot</taxon>
    </lineage>
</organism>
<dbReference type="Proteomes" id="UP000091857">
    <property type="component" value="Chromosome 1"/>
</dbReference>
<gene>
    <name evidence="1" type="ORF">MANES_01G043951v8</name>
</gene>
<name>A0ACB7IFI5_MANES</name>
<proteinExistence type="predicted"/>
<reference evidence="2" key="1">
    <citation type="journal article" date="2016" name="Nat. Biotechnol.">
        <title>Sequencing wild and cultivated cassava and related species reveals extensive interspecific hybridization and genetic diversity.</title>
        <authorList>
            <person name="Bredeson J.V."/>
            <person name="Lyons J.B."/>
            <person name="Prochnik S.E."/>
            <person name="Wu G.A."/>
            <person name="Ha C.M."/>
            <person name="Edsinger-Gonzales E."/>
            <person name="Grimwood J."/>
            <person name="Schmutz J."/>
            <person name="Rabbi I.Y."/>
            <person name="Egesi C."/>
            <person name="Nauluvula P."/>
            <person name="Lebot V."/>
            <person name="Ndunguru J."/>
            <person name="Mkamilo G."/>
            <person name="Bart R.S."/>
            <person name="Setter T.L."/>
            <person name="Gleadow R.M."/>
            <person name="Kulakow P."/>
            <person name="Ferguson M.E."/>
            <person name="Rounsley S."/>
            <person name="Rokhsar D.S."/>
        </authorList>
    </citation>
    <scope>NUCLEOTIDE SEQUENCE [LARGE SCALE GENOMIC DNA]</scope>
    <source>
        <strain evidence="2">cv. AM560-2</strain>
    </source>
</reference>